<dbReference type="InterPro" id="IPR012677">
    <property type="entry name" value="Nucleotide-bd_a/b_plait_sf"/>
</dbReference>
<dbReference type="SUPFAM" id="SSF81383">
    <property type="entry name" value="F-box domain"/>
    <property type="match status" value="1"/>
</dbReference>
<dbReference type="OrthoDB" id="6492012at2759"/>
<dbReference type="SUPFAM" id="SSF54928">
    <property type="entry name" value="RNA-binding domain, RBD"/>
    <property type="match status" value="1"/>
</dbReference>
<feature type="domain" description="F-box" evidence="5">
    <location>
        <begin position="139"/>
        <end position="190"/>
    </location>
</feature>
<reference evidence="6" key="3">
    <citation type="submission" date="2020-11" db="EMBL/GenBank/DDBJ databases">
        <authorList>
            <person name="Whitehead M."/>
        </authorList>
    </citation>
    <scope>NUCLEOTIDE SEQUENCE</scope>
    <source>
        <strain evidence="6">EGII</strain>
    </source>
</reference>
<dbReference type="AlphaFoldDB" id="W8BI03"/>
<dbReference type="InterPro" id="IPR032675">
    <property type="entry name" value="LRR_dom_sf"/>
</dbReference>
<evidence type="ECO:0000259" key="5">
    <source>
        <dbReference type="PROSITE" id="PS50181"/>
    </source>
</evidence>
<dbReference type="SMART" id="SM00360">
    <property type="entry name" value="RRM"/>
    <property type="match status" value="1"/>
</dbReference>
<dbReference type="GO" id="GO:0031146">
    <property type="term" value="P:SCF-dependent proteasomal ubiquitin-dependent protein catabolic process"/>
    <property type="evidence" value="ECO:0007669"/>
    <property type="project" value="TreeGrafter"/>
</dbReference>
<sequence>MDFTKLKSNYYFLDDKAYTEDDLLVYNVTAYQLHGKVTEVELNKYFSQFGDVLKVFLKRDKYATGTTEPPIGIVHFAHPLAAARALQRSSHELQKKRFFVNACESWEQPEAYNGGVDFNTRIAALNLNGDLIDFYTPMRTNILQLNDECLEAICCYLPLRDQIRFSRVCRRFRDIFKYTCKNTSKVFNMNQLIGMTLWDIREFFQMAGANIEELIGAVPYNYQDRIDFISELSPRVRRVDLNCNNVESASLLRLLERFHAVTYVELHNFSLNDSSVLALRKLPNLRALILDQSFELTGKNLSKLYQLHELSLFGCENLQSSHFIDICKCLFNLRCLDIRHCKMLTSRAYTEMIRHCRQLEQLKISCEKEVNYDCVAQLHSLRQLLVHSFGAVRETFFIALSAHKTQQLEKLELSARNCITHERAIYLSRLHQLRTLICPNNDNLTDECLFEFAERLSNLEELDIRNCRAVTNIGLLVLLRRCPRLKLVNIDQCEGITDDFVYDACDVVKQSRRDCMEPVEFRVAGTNVHEIIVEDLPKLEVGRLLRFSFKEESS</sequence>
<proteinExistence type="evidence at transcript level"/>
<evidence type="ECO:0000256" key="2">
    <source>
        <dbReference type="ARBA" id="ARBA00022884"/>
    </source>
</evidence>
<evidence type="ECO:0000313" key="7">
    <source>
        <dbReference type="EMBL" id="JAB96558.1"/>
    </source>
</evidence>
<reference evidence="7" key="1">
    <citation type="submission" date="2013-07" db="EMBL/GenBank/DDBJ databases">
        <authorList>
            <person name="Geib S."/>
        </authorList>
    </citation>
    <scope>NUCLEOTIDE SEQUENCE</scope>
</reference>
<dbReference type="InterPro" id="IPR000504">
    <property type="entry name" value="RRM_dom"/>
</dbReference>
<evidence type="ECO:0000256" key="3">
    <source>
        <dbReference type="PROSITE-ProRule" id="PRU00176"/>
    </source>
</evidence>
<dbReference type="Gene3D" id="3.80.10.10">
    <property type="entry name" value="Ribonuclease Inhibitor"/>
    <property type="match status" value="2"/>
</dbReference>
<dbReference type="Gene3D" id="1.20.1280.50">
    <property type="match status" value="1"/>
</dbReference>
<dbReference type="Proteomes" id="UP000606786">
    <property type="component" value="Unassembled WGS sequence"/>
</dbReference>
<reference evidence="7" key="2">
    <citation type="journal article" date="2014" name="BMC Genomics">
        <title>A genomic perspective to assessing quality of mass-reared SIT flies used in Mediterranean fruit fly (Ceratitis capitata) eradication in California.</title>
        <authorList>
            <person name="Calla B."/>
            <person name="Hall B."/>
            <person name="Hou S."/>
            <person name="Geib S.M."/>
        </authorList>
    </citation>
    <scope>NUCLEOTIDE SEQUENCE</scope>
</reference>
<keyword evidence="1" id="KW-0833">Ubl conjugation pathway</keyword>
<dbReference type="EMBL" id="GAMC01009997">
    <property type="protein sequence ID" value="JAB96558.1"/>
    <property type="molecule type" value="mRNA"/>
</dbReference>
<dbReference type="EMBL" id="CAJHJT010000056">
    <property type="protein sequence ID" value="CAD7012229.1"/>
    <property type="molecule type" value="Genomic_DNA"/>
</dbReference>
<dbReference type="InterPro" id="IPR006553">
    <property type="entry name" value="Leu-rich_rpt_Cys-con_subtyp"/>
</dbReference>
<dbReference type="SUPFAM" id="SSF52047">
    <property type="entry name" value="RNI-like"/>
    <property type="match status" value="1"/>
</dbReference>
<evidence type="ECO:0000259" key="4">
    <source>
        <dbReference type="PROSITE" id="PS50102"/>
    </source>
</evidence>
<evidence type="ECO:0000256" key="1">
    <source>
        <dbReference type="ARBA" id="ARBA00022786"/>
    </source>
</evidence>
<dbReference type="GO" id="GO:0019005">
    <property type="term" value="C:SCF ubiquitin ligase complex"/>
    <property type="evidence" value="ECO:0007669"/>
    <property type="project" value="TreeGrafter"/>
</dbReference>
<dbReference type="EMBL" id="GAMC01009996">
    <property type="protein sequence ID" value="JAB96559.1"/>
    <property type="molecule type" value="mRNA"/>
</dbReference>
<dbReference type="CDD" id="cd00590">
    <property type="entry name" value="RRM_SF"/>
    <property type="match status" value="1"/>
</dbReference>
<protein>
    <submittedName>
        <fullName evidence="6">(Mediterranean fruit fly) hypothetical protein</fullName>
    </submittedName>
    <submittedName>
        <fullName evidence="7">F-box/LRR-repeat protein 20</fullName>
    </submittedName>
</protein>
<dbReference type="PANTHER" id="PTHR13318">
    <property type="entry name" value="PARTNER OF PAIRED, ISOFORM B-RELATED"/>
    <property type="match status" value="1"/>
</dbReference>
<dbReference type="Gene3D" id="3.30.70.330">
    <property type="match status" value="1"/>
</dbReference>
<dbReference type="InterPro" id="IPR036047">
    <property type="entry name" value="F-box-like_dom_sf"/>
</dbReference>
<feature type="domain" description="RRM" evidence="4">
    <location>
        <begin position="21"/>
        <end position="105"/>
    </location>
</feature>
<organism evidence="7">
    <name type="scientific">Ceratitis capitata</name>
    <name type="common">Mediterranean fruit fly</name>
    <name type="synonym">Tephritis capitata</name>
    <dbReference type="NCBI Taxonomy" id="7213"/>
    <lineage>
        <taxon>Eukaryota</taxon>
        <taxon>Metazoa</taxon>
        <taxon>Ecdysozoa</taxon>
        <taxon>Arthropoda</taxon>
        <taxon>Hexapoda</taxon>
        <taxon>Insecta</taxon>
        <taxon>Pterygota</taxon>
        <taxon>Neoptera</taxon>
        <taxon>Endopterygota</taxon>
        <taxon>Diptera</taxon>
        <taxon>Brachycera</taxon>
        <taxon>Muscomorpha</taxon>
        <taxon>Tephritoidea</taxon>
        <taxon>Tephritidae</taxon>
        <taxon>Ceratitis</taxon>
        <taxon>Ceratitis</taxon>
    </lineage>
</organism>
<gene>
    <name evidence="7" type="primary">FXL20</name>
    <name evidence="6" type="ORF">CCAP1982_LOCUS20327</name>
</gene>
<dbReference type="CDD" id="cd09917">
    <property type="entry name" value="F-box_SF"/>
    <property type="match status" value="1"/>
</dbReference>
<dbReference type="PROSITE" id="PS50102">
    <property type="entry name" value="RRM"/>
    <property type="match status" value="1"/>
</dbReference>
<keyword evidence="2 3" id="KW-0694">RNA-binding</keyword>
<dbReference type="InterPro" id="IPR035979">
    <property type="entry name" value="RBD_domain_sf"/>
</dbReference>
<name>W8BI03_CERCA</name>
<dbReference type="InterPro" id="IPR001810">
    <property type="entry name" value="F-box_dom"/>
</dbReference>
<dbReference type="Pfam" id="PF00646">
    <property type="entry name" value="F-box"/>
    <property type="match status" value="1"/>
</dbReference>
<evidence type="ECO:0000313" key="8">
    <source>
        <dbReference type="Proteomes" id="UP000606786"/>
    </source>
</evidence>
<keyword evidence="8" id="KW-1185">Reference proteome</keyword>
<evidence type="ECO:0000313" key="6">
    <source>
        <dbReference type="EMBL" id="CAD7012229.1"/>
    </source>
</evidence>
<dbReference type="PROSITE" id="PS50181">
    <property type="entry name" value="FBOX"/>
    <property type="match status" value="1"/>
</dbReference>
<dbReference type="GO" id="GO:0003723">
    <property type="term" value="F:RNA binding"/>
    <property type="evidence" value="ECO:0007669"/>
    <property type="project" value="UniProtKB-UniRule"/>
</dbReference>
<dbReference type="SMART" id="SM00256">
    <property type="entry name" value="FBOX"/>
    <property type="match status" value="1"/>
</dbReference>
<dbReference type="Pfam" id="PF00076">
    <property type="entry name" value="RRM_1"/>
    <property type="match status" value="1"/>
</dbReference>
<dbReference type="SMART" id="SM00367">
    <property type="entry name" value="LRR_CC"/>
    <property type="match status" value="4"/>
</dbReference>
<accession>W8BI03</accession>